<sequence length="315" mass="37026">MKDFFVSYTGSDLNYATWVAETLEKNNYKVTIQAWDFKPGDNFVSKINEALLECKKLIVILSQSYLKSKWCEAEWTSKLSEQIKLNERRIIPIRIEPVDLQGLLSPIVYIDIVDKSESEAEQEILSGVSDVVERKSTGYPSYYNLQHLEIDVDYYVYETSITYIKSCKSKVLVGGKNKIHNRITWFPNEKITLSSMTDGVSIEYLDLRDTNLNYNVVFDHELKKGEEIEFRIKAILSNDKKQFENFFSTEIITPIEQLNIHLNIFDEAVKKVYTQKLSSSPMNIRSEEPKEHKFYSPYHWRIPNPELNFEYKIYW</sequence>
<accession>A0A414I5Y7</accession>
<name>A0A414I5Y7_9FIRM</name>
<dbReference type="AlphaFoldDB" id="A0A414I5Y7"/>
<comment type="caution">
    <text evidence="7">The sequence shown here is derived from an EMBL/GenBank/DDBJ whole genome shotgun (WGS) entry which is preliminary data.</text>
</comment>
<dbReference type="Pfam" id="PF13676">
    <property type="entry name" value="TIR_2"/>
    <property type="match status" value="1"/>
</dbReference>
<evidence type="ECO:0000256" key="4">
    <source>
        <dbReference type="ARBA" id="ARBA00022989"/>
    </source>
</evidence>
<dbReference type="InterPro" id="IPR035897">
    <property type="entry name" value="Toll_tir_struct_dom_sf"/>
</dbReference>
<dbReference type="RefSeq" id="WP_118045658.1">
    <property type="nucleotide sequence ID" value="NZ_QSJW01000008.1"/>
</dbReference>
<evidence type="ECO:0000313" key="7">
    <source>
        <dbReference type="EMBL" id="RHE10913.1"/>
    </source>
</evidence>
<keyword evidence="3" id="KW-0732">Signal</keyword>
<reference evidence="7 8" key="1">
    <citation type="submission" date="2018-08" db="EMBL/GenBank/DDBJ databases">
        <title>A genome reference for cultivated species of the human gut microbiota.</title>
        <authorList>
            <person name="Zou Y."/>
            <person name="Xue W."/>
            <person name="Luo G."/>
        </authorList>
    </citation>
    <scope>NUCLEOTIDE SEQUENCE [LARGE SCALE GENOMIC DNA]</scope>
    <source>
        <strain evidence="7 8">AM29-25AC</strain>
    </source>
</reference>
<protein>
    <submittedName>
        <fullName evidence="7">Toll/interleukin-1 receptor domain-containing protein</fullName>
    </submittedName>
</protein>
<keyword evidence="4" id="KW-1133">Transmembrane helix</keyword>
<dbReference type="InterPro" id="IPR000157">
    <property type="entry name" value="TIR_dom"/>
</dbReference>
<dbReference type="GO" id="GO:0005886">
    <property type="term" value="C:plasma membrane"/>
    <property type="evidence" value="ECO:0007669"/>
    <property type="project" value="TreeGrafter"/>
</dbReference>
<dbReference type="SMART" id="SM00255">
    <property type="entry name" value="TIR"/>
    <property type="match status" value="1"/>
</dbReference>
<gene>
    <name evidence="7" type="ORF">DW767_13445</name>
</gene>
<evidence type="ECO:0000256" key="5">
    <source>
        <dbReference type="ARBA" id="ARBA00023136"/>
    </source>
</evidence>
<evidence type="ECO:0000256" key="2">
    <source>
        <dbReference type="ARBA" id="ARBA00022692"/>
    </source>
</evidence>
<dbReference type="Proteomes" id="UP000284644">
    <property type="component" value="Unassembled WGS sequence"/>
</dbReference>
<evidence type="ECO:0000313" key="8">
    <source>
        <dbReference type="Proteomes" id="UP000284644"/>
    </source>
</evidence>
<keyword evidence="7" id="KW-0675">Receptor</keyword>
<organism evidence="7 8">
    <name type="scientific">Blautia obeum</name>
    <dbReference type="NCBI Taxonomy" id="40520"/>
    <lineage>
        <taxon>Bacteria</taxon>
        <taxon>Bacillati</taxon>
        <taxon>Bacillota</taxon>
        <taxon>Clostridia</taxon>
        <taxon>Lachnospirales</taxon>
        <taxon>Lachnospiraceae</taxon>
        <taxon>Blautia</taxon>
    </lineage>
</organism>
<proteinExistence type="predicted"/>
<dbReference type="PROSITE" id="PS50104">
    <property type="entry name" value="TIR"/>
    <property type="match status" value="1"/>
</dbReference>
<dbReference type="SUPFAM" id="SSF52200">
    <property type="entry name" value="Toll/Interleukin receptor TIR domain"/>
    <property type="match status" value="1"/>
</dbReference>
<keyword evidence="2" id="KW-0812">Transmembrane</keyword>
<evidence type="ECO:0000256" key="1">
    <source>
        <dbReference type="ARBA" id="ARBA00004370"/>
    </source>
</evidence>
<dbReference type="Gene3D" id="3.40.50.10140">
    <property type="entry name" value="Toll/interleukin-1 receptor homology (TIR) domain"/>
    <property type="match status" value="1"/>
</dbReference>
<feature type="domain" description="TIR" evidence="6">
    <location>
        <begin position="1"/>
        <end position="132"/>
    </location>
</feature>
<dbReference type="GO" id="GO:0007165">
    <property type="term" value="P:signal transduction"/>
    <property type="evidence" value="ECO:0007669"/>
    <property type="project" value="InterPro"/>
</dbReference>
<dbReference type="GO" id="GO:0038023">
    <property type="term" value="F:signaling receptor activity"/>
    <property type="evidence" value="ECO:0007669"/>
    <property type="project" value="TreeGrafter"/>
</dbReference>
<dbReference type="PANTHER" id="PTHR24365">
    <property type="entry name" value="TOLL-LIKE RECEPTOR"/>
    <property type="match status" value="1"/>
</dbReference>
<evidence type="ECO:0000256" key="3">
    <source>
        <dbReference type="ARBA" id="ARBA00022729"/>
    </source>
</evidence>
<evidence type="ECO:0000259" key="6">
    <source>
        <dbReference type="PROSITE" id="PS50104"/>
    </source>
</evidence>
<comment type="subcellular location">
    <subcellularLocation>
        <location evidence="1">Membrane</location>
    </subcellularLocation>
</comment>
<dbReference type="EMBL" id="QSJW01000008">
    <property type="protein sequence ID" value="RHE10913.1"/>
    <property type="molecule type" value="Genomic_DNA"/>
</dbReference>
<keyword evidence="5" id="KW-0472">Membrane</keyword>
<dbReference type="PANTHER" id="PTHR24365:SF530">
    <property type="entry name" value="MSTPROX-RELATED"/>
    <property type="match status" value="1"/>
</dbReference>